<dbReference type="EC" id="3.6.4.13" evidence="9"/>
<dbReference type="GO" id="GO:0033592">
    <property type="term" value="F:RNA strand annealing activity"/>
    <property type="evidence" value="ECO:0007669"/>
    <property type="project" value="TreeGrafter"/>
</dbReference>
<reference evidence="9 10" key="1">
    <citation type="submission" date="2016-04" db="EMBL/GenBank/DDBJ databases">
        <title>Genome sequence of Clostridium magnum DSM 2767.</title>
        <authorList>
            <person name="Poehlein A."/>
            <person name="Uhlig R."/>
            <person name="Fischer R."/>
            <person name="Bahl H."/>
            <person name="Daniel R."/>
        </authorList>
    </citation>
    <scope>NUCLEOTIDE SEQUENCE [LARGE SCALE GENOMIC DNA]</scope>
    <source>
        <strain evidence="9 10">DSM 2767</strain>
    </source>
</reference>
<feature type="domain" description="Helicase C-terminal" evidence="7">
    <location>
        <begin position="233"/>
        <end position="377"/>
    </location>
</feature>
<proteinExistence type="predicted"/>
<evidence type="ECO:0000256" key="3">
    <source>
        <dbReference type="ARBA" id="ARBA00022806"/>
    </source>
</evidence>
<feature type="domain" description="Helicase ATP-binding" evidence="6">
    <location>
        <begin position="34"/>
        <end position="206"/>
    </location>
</feature>
<evidence type="ECO:0000259" key="6">
    <source>
        <dbReference type="PROSITE" id="PS51192"/>
    </source>
</evidence>
<dbReference type="InterPro" id="IPR001650">
    <property type="entry name" value="Helicase_C-like"/>
</dbReference>
<dbReference type="InterPro" id="IPR014014">
    <property type="entry name" value="RNA_helicase_DEAD_Q_motif"/>
</dbReference>
<feature type="domain" description="DEAD-box RNA helicase Q" evidence="8">
    <location>
        <begin position="3"/>
        <end position="31"/>
    </location>
</feature>
<evidence type="ECO:0000256" key="1">
    <source>
        <dbReference type="ARBA" id="ARBA00022741"/>
    </source>
</evidence>
<dbReference type="OrthoDB" id="9805696at2"/>
<dbReference type="GO" id="GO:0005840">
    <property type="term" value="C:ribosome"/>
    <property type="evidence" value="ECO:0007669"/>
    <property type="project" value="TreeGrafter"/>
</dbReference>
<protein>
    <submittedName>
        <fullName evidence="9">DEAD-box ATP-dependent RNA helicase CshA</fullName>
        <ecNumber evidence="9">3.6.4.13</ecNumber>
    </submittedName>
</protein>
<name>A0A162T2Y0_9CLOT</name>
<dbReference type="CDD" id="cd18787">
    <property type="entry name" value="SF2_C_DEAD"/>
    <property type="match status" value="1"/>
</dbReference>
<dbReference type="GO" id="GO:0016787">
    <property type="term" value="F:hydrolase activity"/>
    <property type="evidence" value="ECO:0007669"/>
    <property type="project" value="UniProtKB-KW"/>
</dbReference>
<keyword evidence="3 9" id="KW-0347">Helicase</keyword>
<dbReference type="SMART" id="SM00490">
    <property type="entry name" value="HELICc"/>
    <property type="match status" value="1"/>
</dbReference>
<dbReference type="PANTHER" id="PTHR47963:SF7">
    <property type="entry name" value="ATP-DEPENDENT RNA HELICASE YFML-RELATED"/>
    <property type="match status" value="1"/>
</dbReference>
<accession>A0A162T2Y0</accession>
<dbReference type="Proteomes" id="UP000076603">
    <property type="component" value="Unassembled WGS sequence"/>
</dbReference>
<dbReference type="EMBL" id="LWAE01000002">
    <property type="protein sequence ID" value="KZL92180.1"/>
    <property type="molecule type" value="Genomic_DNA"/>
</dbReference>
<keyword evidence="1" id="KW-0547">Nucleotide-binding</keyword>
<dbReference type="PROSITE" id="PS51192">
    <property type="entry name" value="HELICASE_ATP_BIND_1"/>
    <property type="match status" value="1"/>
</dbReference>
<dbReference type="PATRIC" id="fig|1121326.3.peg.1979"/>
<dbReference type="SMART" id="SM00487">
    <property type="entry name" value="DEXDc"/>
    <property type="match status" value="1"/>
</dbReference>
<dbReference type="SUPFAM" id="SSF52540">
    <property type="entry name" value="P-loop containing nucleoside triphosphate hydrolases"/>
    <property type="match status" value="1"/>
</dbReference>
<dbReference type="InterPro" id="IPR027417">
    <property type="entry name" value="P-loop_NTPase"/>
</dbReference>
<dbReference type="InterPro" id="IPR011545">
    <property type="entry name" value="DEAD/DEAH_box_helicase_dom"/>
</dbReference>
<evidence type="ECO:0000256" key="5">
    <source>
        <dbReference type="PROSITE-ProRule" id="PRU00552"/>
    </source>
</evidence>
<keyword evidence="10" id="KW-1185">Reference proteome</keyword>
<evidence type="ECO:0000259" key="7">
    <source>
        <dbReference type="PROSITE" id="PS51194"/>
    </source>
</evidence>
<organism evidence="9 10">
    <name type="scientific">Clostridium magnum DSM 2767</name>
    <dbReference type="NCBI Taxonomy" id="1121326"/>
    <lineage>
        <taxon>Bacteria</taxon>
        <taxon>Bacillati</taxon>
        <taxon>Bacillota</taxon>
        <taxon>Clostridia</taxon>
        <taxon>Eubacteriales</taxon>
        <taxon>Clostridiaceae</taxon>
        <taxon>Clostridium</taxon>
    </lineage>
</organism>
<evidence type="ECO:0000259" key="8">
    <source>
        <dbReference type="PROSITE" id="PS51195"/>
    </source>
</evidence>
<sequence>MTISFDRLGLNSDLIEGLKKEGINEPTDIQVEVIPLALENKDIIGQSQTGSGKTLAYLLPLFQKIDTAKREMQVIILAPTHELVMQIDKEIKLLSDNSTLPVTSAAIIGEVNIKRQIEKLKEKPHIIVGSAGRIFELIKLKKISAHTIKTIVIDEGDRLLDQNNLSVVKDVIKTTLRDRQLMVFSATVNEVALTTAKDLMKDPVVVKIEDELRVNPDINHMYFTCEQRDKIEILRKLVASIQPKKAIVFINKSEETQLTTLKLQHHHIKAYGIFGTASKEERKKAMEGFRSGKIQHLIASDVAARGLDVKGVTHIFNLDLPQDSKEYLHRVGRTGRAGESGTAISIVTEKEISSIRRYERDFNIKIEAKEISRGRIFDDNAAVKRTDKTFSGRSSNSRKNSSFKK</sequence>
<dbReference type="GO" id="GO:0003724">
    <property type="term" value="F:RNA helicase activity"/>
    <property type="evidence" value="ECO:0007669"/>
    <property type="project" value="UniProtKB-EC"/>
</dbReference>
<feature type="short sequence motif" description="Q motif" evidence="5">
    <location>
        <begin position="3"/>
        <end position="31"/>
    </location>
</feature>
<evidence type="ECO:0000256" key="4">
    <source>
        <dbReference type="ARBA" id="ARBA00022840"/>
    </source>
</evidence>
<dbReference type="Pfam" id="PF00271">
    <property type="entry name" value="Helicase_C"/>
    <property type="match status" value="1"/>
</dbReference>
<dbReference type="GO" id="GO:0005524">
    <property type="term" value="F:ATP binding"/>
    <property type="evidence" value="ECO:0007669"/>
    <property type="project" value="UniProtKB-KW"/>
</dbReference>
<dbReference type="PROSITE" id="PS51195">
    <property type="entry name" value="Q_MOTIF"/>
    <property type="match status" value="1"/>
</dbReference>
<dbReference type="InterPro" id="IPR014001">
    <property type="entry name" value="Helicase_ATP-bd"/>
</dbReference>
<dbReference type="Gene3D" id="3.40.50.300">
    <property type="entry name" value="P-loop containing nucleotide triphosphate hydrolases"/>
    <property type="match status" value="2"/>
</dbReference>
<evidence type="ECO:0000256" key="2">
    <source>
        <dbReference type="ARBA" id="ARBA00022801"/>
    </source>
</evidence>
<dbReference type="STRING" id="1121326.CLMAG_19890"/>
<dbReference type="AlphaFoldDB" id="A0A162T2Y0"/>
<keyword evidence="2 9" id="KW-0378">Hydrolase</keyword>
<dbReference type="RefSeq" id="WP_066621480.1">
    <property type="nucleotide sequence ID" value="NZ_FQXL01000004.1"/>
</dbReference>
<gene>
    <name evidence="9" type="primary">cshA_3</name>
    <name evidence="9" type="ORF">CLMAG_19890</name>
</gene>
<dbReference type="InterPro" id="IPR044742">
    <property type="entry name" value="DEAD/DEAH_RhlB"/>
</dbReference>
<evidence type="ECO:0000313" key="9">
    <source>
        <dbReference type="EMBL" id="KZL92180.1"/>
    </source>
</evidence>
<comment type="caution">
    <text evidence="9">The sequence shown here is derived from an EMBL/GenBank/DDBJ whole genome shotgun (WGS) entry which is preliminary data.</text>
</comment>
<evidence type="ECO:0000313" key="10">
    <source>
        <dbReference type="Proteomes" id="UP000076603"/>
    </source>
</evidence>
<dbReference type="CDD" id="cd00268">
    <property type="entry name" value="DEADc"/>
    <property type="match status" value="1"/>
</dbReference>
<dbReference type="PROSITE" id="PS51194">
    <property type="entry name" value="HELICASE_CTER"/>
    <property type="match status" value="1"/>
</dbReference>
<keyword evidence="4" id="KW-0067">ATP-binding</keyword>
<dbReference type="GO" id="GO:0005829">
    <property type="term" value="C:cytosol"/>
    <property type="evidence" value="ECO:0007669"/>
    <property type="project" value="TreeGrafter"/>
</dbReference>
<dbReference type="Pfam" id="PF00270">
    <property type="entry name" value="DEAD"/>
    <property type="match status" value="1"/>
</dbReference>
<dbReference type="InterPro" id="IPR050547">
    <property type="entry name" value="DEAD_box_RNA_helicases"/>
</dbReference>
<dbReference type="GO" id="GO:0009409">
    <property type="term" value="P:response to cold"/>
    <property type="evidence" value="ECO:0007669"/>
    <property type="project" value="TreeGrafter"/>
</dbReference>
<dbReference type="PANTHER" id="PTHR47963">
    <property type="entry name" value="DEAD-BOX ATP-DEPENDENT RNA HELICASE 47, MITOCHONDRIAL"/>
    <property type="match status" value="1"/>
</dbReference>